<comment type="pathway">
    <text evidence="8">Carotenoid biosynthesis; staphyloxanthin biosynthesis; staphyloxanthin from farnesyl diphosphate: step 4/5.</text>
</comment>
<gene>
    <name evidence="13" type="ORF">EJA10_09685</name>
</gene>
<dbReference type="RefSeq" id="WP_125479801.1">
    <property type="nucleotide sequence ID" value="NZ_RSFW01000012.1"/>
</dbReference>
<feature type="transmembrane region" description="Helical" evidence="11">
    <location>
        <begin position="304"/>
        <end position="322"/>
    </location>
</feature>
<dbReference type="Proteomes" id="UP000279911">
    <property type="component" value="Unassembled WGS sequence"/>
</dbReference>
<dbReference type="PANTHER" id="PTHR43646:SF2">
    <property type="entry name" value="GLYCOSYLTRANSFERASE 2-LIKE DOMAIN-CONTAINING PROTEIN"/>
    <property type="match status" value="1"/>
</dbReference>
<dbReference type="Gene3D" id="3.90.550.10">
    <property type="entry name" value="Spore Coat Polysaccharide Biosynthesis Protein SpsA, Chain A"/>
    <property type="match status" value="1"/>
</dbReference>
<evidence type="ECO:0000256" key="11">
    <source>
        <dbReference type="SAM" id="Phobius"/>
    </source>
</evidence>
<evidence type="ECO:0000256" key="4">
    <source>
        <dbReference type="ARBA" id="ARBA00022679"/>
    </source>
</evidence>
<evidence type="ECO:0000256" key="10">
    <source>
        <dbReference type="ARBA" id="ARBA00040345"/>
    </source>
</evidence>
<evidence type="ECO:0000313" key="14">
    <source>
        <dbReference type="Proteomes" id="UP000279911"/>
    </source>
</evidence>
<keyword evidence="5" id="KW-0125">Carotenoid biosynthesis</keyword>
<keyword evidence="11" id="KW-0812">Transmembrane</keyword>
<dbReference type="CDD" id="cd00761">
    <property type="entry name" value="Glyco_tranf_GTA_type"/>
    <property type="match status" value="1"/>
</dbReference>
<comment type="caution">
    <text evidence="13">The sequence shown here is derived from an EMBL/GenBank/DDBJ whole genome shotgun (WGS) entry which is preliminary data.</text>
</comment>
<evidence type="ECO:0000256" key="3">
    <source>
        <dbReference type="ARBA" id="ARBA00022676"/>
    </source>
</evidence>
<feature type="transmembrane region" description="Helical" evidence="11">
    <location>
        <begin position="278"/>
        <end position="298"/>
    </location>
</feature>
<keyword evidence="11" id="KW-1133">Transmembrane helix</keyword>
<keyword evidence="3" id="KW-0328">Glycosyltransferase</keyword>
<dbReference type="SUPFAM" id="SSF53448">
    <property type="entry name" value="Nucleotide-diphospho-sugar transferases"/>
    <property type="match status" value="1"/>
</dbReference>
<keyword evidence="2" id="KW-1003">Cell membrane</keyword>
<dbReference type="AlphaFoldDB" id="A0A3R9FIS6"/>
<evidence type="ECO:0000256" key="8">
    <source>
        <dbReference type="ARBA" id="ARBA00037904"/>
    </source>
</evidence>
<dbReference type="GO" id="GO:0016117">
    <property type="term" value="P:carotenoid biosynthetic process"/>
    <property type="evidence" value="ECO:0007669"/>
    <property type="project" value="UniProtKB-KW"/>
</dbReference>
<sequence length="381" mass="43089">MLFILLTLTLLIWIGATIDAALGFRKLEPLEDAISVAEGPLLSVIVAARNEGEHLTQSLQTQLAQTYKNTEWILVNDRSEDQTGNIMDHVKEIDPRVKVIHVKKLPEGWLGKNHALYKGFQEASGGLILFTDADVIYHPEAFSKAVGYFERHGLDHMTATPNLSAKPFWLKAFVAFFLFGFSYYKRPWLANNPRSKTGIGIGAFNMMTRTAYEKIGTHEQLKMRPDDDLQLGMMVKRAGLKQRIVAAMSLIEVEWYPSLKEALAGLEKNTFAGLHYRISMVLFSVFGVFISQVVPFFTIFSGNLALSLLSGVNLIFLAILYVMVTKKMTRFSPWLFLALPFTAMLFIFSIIRASYLTFKRGGIVWRGTKYTLAELRKDKLK</sequence>
<evidence type="ECO:0000256" key="6">
    <source>
        <dbReference type="ARBA" id="ARBA00023136"/>
    </source>
</evidence>
<feature type="transmembrane region" description="Helical" evidence="11">
    <location>
        <begin position="334"/>
        <end position="355"/>
    </location>
</feature>
<dbReference type="GO" id="GO:0016757">
    <property type="term" value="F:glycosyltransferase activity"/>
    <property type="evidence" value="ECO:0007669"/>
    <property type="project" value="UniProtKB-KW"/>
</dbReference>
<accession>A0A3R9FIS6</accession>
<dbReference type="OrthoDB" id="9800276at2"/>
<dbReference type="InterPro" id="IPR001173">
    <property type="entry name" value="Glyco_trans_2-like"/>
</dbReference>
<evidence type="ECO:0000256" key="5">
    <source>
        <dbReference type="ARBA" id="ARBA00022746"/>
    </source>
</evidence>
<reference evidence="14" key="1">
    <citation type="submission" date="2018-12" db="EMBL/GenBank/DDBJ databases">
        <title>Bacillus chawlae sp. nov., Bacillus glennii sp. nov., and Bacillus saganii sp. nov. Isolated from the Vehicle Assembly Building at Kennedy Space Center where the Viking Spacecraft were Assembled.</title>
        <authorList>
            <person name="Seuylemezian A."/>
            <person name="Vaishampayan P."/>
        </authorList>
    </citation>
    <scope>NUCLEOTIDE SEQUENCE [LARGE SCALE GENOMIC DNA]</scope>
    <source>
        <strain evidence="14">DSM 13966</strain>
    </source>
</reference>
<name>A0A3R9FIS6_9BACI</name>
<evidence type="ECO:0000313" key="13">
    <source>
        <dbReference type="EMBL" id="RSD27345.1"/>
    </source>
</evidence>
<evidence type="ECO:0000256" key="1">
    <source>
        <dbReference type="ARBA" id="ARBA00004236"/>
    </source>
</evidence>
<keyword evidence="4 13" id="KW-0808">Transferase</keyword>
<dbReference type="PANTHER" id="PTHR43646">
    <property type="entry name" value="GLYCOSYLTRANSFERASE"/>
    <property type="match status" value="1"/>
</dbReference>
<dbReference type="Pfam" id="PF00535">
    <property type="entry name" value="Glycos_transf_2"/>
    <property type="match status" value="1"/>
</dbReference>
<dbReference type="EMBL" id="RSFW01000012">
    <property type="protein sequence ID" value="RSD27345.1"/>
    <property type="molecule type" value="Genomic_DNA"/>
</dbReference>
<comment type="subcellular location">
    <subcellularLocation>
        <location evidence="1">Cell membrane</location>
    </subcellularLocation>
</comment>
<organism evidence="13 14">
    <name type="scientific">Mesobacillus subterraneus</name>
    <dbReference type="NCBI Taxonomy" id="285983"/>
    <lineage>
        <taxon>Bacteria</taxon>
        <taxon>Bacillati</taxon>
        <taxon>Bacillota</taxon>
        <taxon>Bacilli</taxon>
        <taxon>Bacillales</taxon>
        <taxon>Bacillaceae</taxon>
        <taxon>Mesobacillus</taxon>
    </lineage>
</organism>
<keyword evidence="6 11" id="KW-0472">Membrane</keyword>
<evidence type="ECO:0000259" key="12">
    <source>
        <dbReference type="Pfam" id="PF00535"/>
    </source>
</evidence>
<evidence type="ECO:0000256" key="9">
    <source>
        <dbReference type="ARBA" id="ARBA00038120"/>
    </source>
</evidence>
<feature type="domain" description="Glycosyltransferase 2-like" evidence="12">
    <location>
        <begin position="43"/>
        <end position="215"/>
    </location>
</feature>
<dbReference type="InterPro" id="IPR029044">
    <property type="entry name" value="Nucleotide-diphossugar_trans"/>
</dbReference>
<comment type="function">
    <text evidence="7">Catalyzes the glycosylation of 4,4'-diaponeurosporenoate, i.e. the esterification of glucose at the C1'' position with the carboxyl group of 4,4'-diaponeurosporenic acid, to form glycosyl-4,4'-diaponeurosporenoate. This is a step in the biosynthesis of staphyloxanthin, an orange pigment present in most staphylococci strains.</text>
</comment>
<evidence type="ECO:0000256" key="7">
    <source>
        <dbReference type="ARBA" id="ARBA00037281"/>
    </source>
</evidence>
<evidence type="ECO:0000256" key="2">
    <source>
        <dbReference type="ARBA" id="ARBA00022475"/>
    </source>
</evidence>
<comment type="similarity">
    <text evidence="9">Belongs to the glycosyltransferase 2 family. CrtQ subfamily.</text>
</comment>
<dbReference type="GO" id="GO:0005886">
    <property type="term" value="C:plasma membrane"/>
    <property type="evidence" value="ECO:0007669"/>
    <property type="project" value="UniProtKB-SubCell"/>
</dbReference>
<proteinExistence type="inferred from homology"/>
<protein>
    <recommendedName>
        <fullName evidence="10">4,4'-diaponeurosporenoate glycosyltransferase</fullName>
    </recommendedName>
</protein>